<evidence type="ECO:0000313" key="1">
    <source>
        <dbReference type="EMBL" id="MTE28326.1"/>
    </source>
</evidence>
<accession>A0A7K1GG89</accession>
<sequence>MKKILNYIILGIFIATAYSCDEDATGNSVNYVTFEDTSFAFGVDIGSSSTNDIKVYAGNITGSDRTFSVVVDTDASSLDPAAYTVPSSVTIPGGSNEGALTVQISDTNISAGGETLVLALASTTEAFTSGPITLNVTQVCPTNEVSLLINFDDYAGETSWEITQGGSVLFSGDGYTGGSFSTTFCLDNGTYEFTIFDSFGDGICCAYGNGSYTLNLGTTVLASGGSFGASETTSFTLP</sequence>
<reference evidence="1 2" key="1">
    <citation type="submission" date="2019-11" db="EMBL/GenBank/DDBJ databases">
        <title>Winogradskyella ouciana sp. nov., isolated from the hadal seawater of the Mariana Trench.</title>
        <authorList>
            <person name="Liu R."/>
        </authorList>
    </citation>
    <scope>NUCLEOTIDE SEQUENCE [LARGE SCALE GENOMIC DNA]</scope>
    <source>
        <strain evidence="1 2">ZXX205</strain>
    </source>
</reference>
<dbReference type="Proteomes" id="UP000447545">
    <property type="component" value="Unassembled WGS sequence"/>
</dbReference>
<dbReference type="PROSITE" id="PS51257">
    <property type="entry name" value="PROKAR_LIPOPROTEIN"/>
    <property type="match status" value="1"/>
</dbReference>
<dbReference type="AlphaFoldDB" id="A0A7K1GG89"/>
<proteinExistence type="predicted"/>
<organism evidence="1 2">
    <name type="scientific">Winogradskyella ouciana</name>
    <dbReference type="NCBI Taxonomy" id="2608631"/>
    <lineage>
        <taxon>Bacteria</taxon>
        <taxon>Pseudomonadati</taxon>
        <taxon>Bacteroidota</taxon>
        <taxon>Flavobacteriia</taxon>
        <taxon>Flavobacteriales</taxon>
        <taxon>Flavobacteriaceae</taxon>
        <taxon>Winogradskyella</taxon>
    </lineage>
</organism>
<keyword evidence="2" id="KW-1185">Reference proteome</keyword>
<gene>
    <name evidence="1" type="ORF">F1003_15445</name>
</gene>
<dbReference type="RefSeq" id="WP_155090338.1">
    <property type="nucleotide sequence ID" value="NZ_OZ260095.1"/>
</dbReference>
<name>A0A7K1GG89_9FLAO</name>
<protein>
    <submittedName>
        <fullName evidence="1">DUF1735 domain-containing protein</fullName>
    </submittedName>
</protein>
<dbReference type="EMBL" id="WJYA01000014">
    <property type="protein sequence ID" value="MTE28326.1"/>
    <property type="molecule type" value="Genomic_DNA"/>
</dbReference>
<evidence type="ECO:0000313" key="2">
    <source>
        <dbReference type="Proteomes" id="UP000447545"/>
    </source>
</evidence>
<comment type="caution">
    <text evidence="1">The sequence shown here is derived from an EMBL/GenBank/DDBJ whole genome shotgun (WGS) entry which is preliminary data.</text>
</comment>